<feature type="coiled-coil region" evidence="2">
    <location>
        <begin position="108"/>
        <end position="142"/>
    </location>
</feature>
<dbReference type="RefSeq" id="WP_072894386.1">
    <property type="nucleotide sequence ID" value="NZ_FQVM01000007.1"/>
</dbReference>
<comment type="similarity">
    <text evidence="1">Belongs to the PspA/Vipp/IM30 family.</text>
</comment>
<keyword evidence="5" id="KW-1185">Reference proteome</keyword>
<name>A0A1M4VC18_9CLOT</name>
<dbReference type="STRING" id="1533.SAMN05443638_10757"/>
<feature type="compositionally biased region" description="Low complexity" evidence="3">
    <location>
        <begin position="217"/>
        <end position="228"/>
    </location>
</feature>
<dbReference type="PANTHER" id="PTHR31088:SF6">
    <property type="entry name" value="PHAGE SHOCK PROTEIN A"/>
    <property type="match status" value="1"/>
</dbReference>
<evidence type="ECO:0000313" key="5">
    <source>
        <dbReference type="Proteomes" id="UP000184035"/>
    </source>
</evidence>
<feature type="region of interest" description="Disordered" evidence="3">
    <location>
        <begin position="209"/>
        <end position="240"/>
    </location>
</feature>
<organism evidence="4 5">
    <name type="scientific">Clostridium fallax</name>
    <dbReference type="NCBI Taxonomy" id="1533"/>
    <lineage>
        <taxon>Bacteria</taxon>
        <taxon>Bacillati</taxon>
        <taxon>Bacillota</taxon>
        <taxon>Clostridia</taxon>
        <taxon>Eubacteriales</taxon>
        <taxon>Clostridiaceae</taxon>
        <taxon>Clostridium</taxon>
    </lineage>
</organism>
<reference evidence="4 5" key="1">
    <citation type="submission" date="2016-11" db="EMBL/GenBank/DDBJ databases">
        <authorList>
            <person name="Jaros S."/>
            <person name="Januszkiewicz K."/>
            <person name="Wedrychowicz H."/>
        </authorList>
    </citation>
    <scope>NUCLEOTIDE SEQUENCE [LARGE SCALE GENOMIC DNA]</scope>
    <source>
        <strain evidence="4 5">DSM 2631</strain>
    </source>
</reference>
<feature type="coiled-coil region" evidence="2">
    <location>
        <begin position="19"/>
        <end position="74"/>
    </location>
</feature>
<evidence type="ECO:0000256" key="3">
    <source>
        <dbReference type="SAM" id="MobiDB-lite"/>
    </source>
</evidence>
<keyword evidence="2" id="KW-0175">Coiled coil</keyword>
<evidence type="ECO:0000256" key="1">
    <source>
        <dbReference type="ARBA" id="ARBA00043985"/>
    </source>
</evidence>
<dbReference type="EMBL" id="FQVM01000007">
    <property type="protein sequence ID" value="SHE66476.1"/>
    <property type="molecule type" value="Genomic_DNA"/>
</dbReference>
<gene>
    <name evidence="4" type="ORF">SAMN05443638_10757</name>
</gene>
<protein>
    <submittedName>
        <fullName evidence="4">Phage shock protein A (PspA) family protein</fullName>
    </submittedName>
</protein>
<proteinExistence type="inferred from homology"/>
<dbReference type="OrthoDB" id="9779630at2"/>
<dbReference type="InterPro" id="IPR007157">
    <property type="entry name" value="PspA_VIPP1"/>
</dbReference>
<dbReference type="Proteomes" id="UP000184035">
    <property type="component" value="Unassembled WGS sequence"/>
</dbReference>
<evidence type="ECO:0000256" key="2">
    <source>
        <dbReference type="SAM" id="Coils"/>
    </source>
</evidence>
<accession>A0A1M4VC18</accession>
<sequence>MGVFGRISNMFKAKANDALDNLENPIQLLDQKIRDMEENLNKAKLSSAQILGNVHEIEKKMKEAELESKDYDDKVKLALSKGNEDLAKKALQRKLDADKKYESLKNSYNEAYSKAETIKTNLRSLEEEIEKTRNYRDEAAARYNNAEASKKVNEILANVQTKSNSINIDDIERKIQKKESLAEGLGDLKKVDTLEDEFEALNKIDLDAELDKYKNPSSSSSVKTNSDSSLDDELSKYKDK</sequence>
<dbReference type="PANTHER" id="PTHR31088">
    <property type="entry name" value="MEMBRANE-ASSOCIATED PROTEIN VIPP1, CHLOROPLASTIC"/>
    <property type="match status" value="1"/>
</dbReference>
<dbReference type="Pfam" id="PF04012">
    <property type="entry name" value="PspA_IM30"/>
    <property type="match status" value="1"/>
</dbReference>
<dbReference type="AlphaFoldDB" id="A0A1M4VC18"/>
<evidence type="ECO:0000313" key="4">
    <source>
        <dbReference type="EMBL" id="SHE66476.1"/>
    </source>
</evidence>